<accession>A0A8B6G2B4</accession>
<feature type="compositionally biased region" description="Acidic residues" evidence="1">
    <location>
        <begin position="57"/>
        <end position="66"/>
    </location>
</feature>
<feature type="compositionally biased region" description="Basic and acidic residues" evidence="1">
    <location>
        <begin position="81"/>
        <end position="90"/>
    </location>
</feature>
<keyword evidence="3" id="KW-1185">Reference proteome</keyword>
<dbReference type="Proteomes" id="UP000596742">
    <property type="component" value="Unassembled WGS sequence"/>
</dbReference>
<reference evidence="2" key="1">
    <citation type="submission" date="2018-11" db="EMBL/GenBank/DDBJ databases">
        <authorList>
            <person name="Alioto T."/>
            <person name="Alioto T."/>
        </authorList>
    </citation>
    <scope>NUCLEOTIDE SEQUENCE</scope>
</reference>
<feature type="region of interest" description="Disordered" evidence="1">
    <location>
        <begin position="1"/>
        <end position="106"/>
    </location>
</feature>
<evidence type="ECO:0000256" key="1">
    <source>
        <dbReference type="SAM" id="MobiDB-lite"/>
    </source>
</evidence>
<feature type="compositionally biased region" description="Basic and acidic residues" evidence="1">
    <location>
        <begin position="44"/>
        <end position="56"/>
    </location>
</feature>
<dbReference type="EMBL" id="UYJE01007763">
    <property type="protein sequence ID" value="VDI57652.1"/>
    <property type="molecule type" value="Genomic_DNA"/>
</dbReference>
<gene>
    <name evidence="2" type="ORF">MGAL_10B024794</name>
</gene>
<protein>
    <submittedName>
        <fullName evidence="2">Uncharacterized protein</fullName>
    </submittedName>
</protein>
<evidence type="ECO:0000313" key="3">
    <source>
        <dbReference type="Proteomes" id="UP000596742"/>
    </source>
</evidence>
<organism evidence="2 3">
    <name type="scientific">Mytilus galloprovincialis</name>
    <name type="common">Mediterranean mussel</name>
    <dbReference type="NCBI Taxonomy" id="29158"/>
    <lineage>
        <taxon>Eukaryota</taxon>
        <taxon>Metazoa</taxon>
        <taxon>Spiralia</taxon>
        <taxon>Lophotrochozoa</taxon>
        <taxon>Mollusca</taxon>
        <taxon>Bivalvia</taxon>
        <taxon>Autobranchia</taxon>
        <taxon>Pteriomorphia</taxon>
        <taxon>Mytilida</taxon>
        <taxon>Mytiloidea</taxon>
        <taxon>Mytilidae</taxon>
        <taxon>Mytilinae</taxon>
        <taxon>Mytilus</taxon>
    </lineage>
</organism>
<sequence>MDLSNVKNGSEDNGTQKTQAETIAETSTLGKRRNFTSPSLTDEPVTKKIKTDCDKPENEEENDEENTPQPVETSPSLTDEQDIKKIKTDCDDPENEEENDDENITQPMKKRVEAEEFPKLYRLLHENEDITKGLSAKSPGAKKDVATHVATGSKRGCSSQYISTCASLYKAESFRNLKLNSGYKWGMKHIAEIDVGSLPENVKIIDLRTNKLRKDHEKNDKEVNEKFHKFADSHQEVLLVGKVPASCLKLIKFTGVVPDSDDSCSDSDYSENDGVVSCNTS</sequence>
<proteinExistence type="predicted"/>
<comment type="caution">
    <text evidence="2">The sequence shown here is derived from an EMBL/GenBank/DDBJ whole genome shotgun (WGS) entry which is preliminary data.</text>
</comment>
<feature type="compositionally biased region" description="Polar residues" evidence="1">
    <location>
        <begin position="67"/>
        <end position="78"/>
    </location>
</feature>
<dbReference type="OrthoDB" id="6143207at2759"/>
<evidence type="ECO:0000313" key="2">
    <source>
        <dbReference type="EMBL" id="VDI57652.1"/>
    </source>
</evidence>
<feature type="compositionally biased region" description="Acidic residues" evidence="1">
    <location>
        <begin position="91"/>
        <end position="103"/>
    </location>
</feature>
<name>A0A8B6G2B4_MYTGA</name>
<dbReference type="AlphaFoldDB" id="A0A8B6G2B4"/>
<feature type="compositionally biased region" description="Polar residues" evidence="1">
    <location>
        <begin position="1"/>
        <end position="40"/>
    </location>
</feature>